<dbReference type="Gene3D" id="3.30.360.10">
    <property type="entry name" value="Dihydrodipicolinate Reductase, domain 2"/>
    <property type="match status" value="2"/>
</dbReference>
<dbReference type="PANTHER" id="PTHR43377:SF6">
    <property type="entry name" value="GFO_IDH_MOCA-LIKE OXIDOREDUCTASE N-TERMINAL DOMAIN-CONTAINING PROTEIN"/>
    <property type="match status" value="1"/>
</dbReference>
<feature type="compositionally biased region" description="Pro residues" evidence="2">
    <location>
        <begin position="233"/>
        <end position="251"/>
    </location>
</feature>
<dbReference type="EMBL" id="JTCM02000142">
    <property type="protein sequence ID" value="NEU76941.1"/>
    <property type="molecule type" value="Genomic_DNA"/>
</dbReference>
<evidence type="ECO:0000313" key="6">
    <source>
        <dbReference type="Proteomes" id="UP000031549"/>
    </source>
</evidence>
<comment type="similarity">
    <text evidence="1">Belongs to the Gfo/Idh/MocA family.</text>
</comment>
<dbReference type="PANTHER" id="PTHR43377">
    <property type="entry name" value="BILIVERDIN REDUCTASE A"/>
    <property type="match status" value="1"/>
</dbReference>
<dbReference type="Pfam" id="PF02894">
    <property type="entry name" value="GFO_IDH_MocA_C"/>
    <property type="match status" value="1"/>
</dbReference>
<dbReference type="AlphaFoldDB" id="A0A846HLW2"/>
<evidence type="ECO:0000256" key="1">
    <source>
        <dbReference type="ARBA" id="ARBA00010928"/>
    </source>
</evidence>
<dbReference type="Pfam" id="PF01408">
    <property type="entry name" value="GFO_IDH_MocA"/>
    <property type="match status" value="1"/>
</dbReference>
<comment type="caution">
    <text evidence="5">The sequence shown here is derived from an EMBL/GenBank/DDBJ whole genome shotgun (WGS) entry which is preliminary data.</text>
</comment>
<feature type="region of interest" description="Disordered" evidence="2">
    <location>
        <begin position="200"/>
        <end position="258"/>
    </location>
</feature>
<protein>
    <submittedName>
        <fullName evidence="5">Gfo/Idh/MocA family oxidoreductase</fullName>
    </submittedName>
</protein>
<dbReference type="InterPro" id="IPR004104">
    <property type="entry name" value="Gfo/Idh/MocA-like_OxRdtase_C"/>
</dbReference>
<evidence type="ECO:0000313" key="5">
    <source>
        <dbReference type="EMBL" id="NEU76941.1"/>
    </source>
</evidence>
<dbReference type="Gene3D" id="3.40.50.720">
    <property type="entry name" value="NAD(P)-binding Rossmann-like Domain"/>
    <property type="match status" value="1"/>
</dbReference>
<evidence type="ECO:0000256" key="2">
    <source>
        <dbReference type="SAM" id="MobiDB-lite"/>
    </source>
</evidence>
<dbReference type="InterPro" id="IPR036291">
    <property type="entry name" value="NAD(P)-bd_dom_sf"/>
</dbReference>
<organism evidence="5 6">
    <name type="scientific">Hassallia byssoidea VB512170</name>
    <dbReference type="NCBI Taxonomy" id="1304833"/>
    <lineage>
        <taxon>Bacteria</taxon>
        <taxon>Bacillati</taxon>
        <taxon>Cyanobacteriota</taxon>
        <taxon>Cyanophyceae</taxon>
        <taxon>Nostocales</taxon>
        <taxon>Tolypothrichaceae</taxon>
        <taxon>Hassallia</taxon>
    </lineage>
</organism>
<dbReference type="SUPFAM" id="SSF51735">
    <property type="entry name" value="NAD(P)-binding Rossmann-fold domains"/>
    <property type="match status" value="1"/>
</dbReference>
<accession>A0A846HLW2</accession>
<dbReference type="RefSeq" id="WP_039737314.1">
    <property type="nucleotide sequence ID" value="NZ_JTCM02000142.1"/>
</dbReference>
<evidence type="ECO:0000259" key="4">
    <source>
        <dbReference type="Pfam" id="PF02894"/>
    </source>
</evidence>
<reference evidence="5 6" key="1">
    <citation type="journal article" date="2015" name="Genome Announc.">
        <title>Draft Genome Sequence of Cyanobacterium Hassallia byssoidea Strain VB512170, Isolated from Monuments in India.</title>
        <authorList>
            <person name="Singh D."/>
            <person name="Chandrababunaidu M.M."/>
            <person name="Panda A."/>
            <person name="Sen D."/>
            <person name="Bhattacharyya S."/>
            <person name="Adhikary S.P."/>
            <person name="Tripathy S."/>
        </authorList>
    </citation>
    <scope>NUCLEOTIDE SEQUENCE [LARGE SCALE GENOMIC DNA]</scope>
    <source>
        <strain evidence="5 6">VB512170</strain>
    </source>
</reference>
<sequence>MIKIAVIGVGRWGVHLLRNFLQHPDVSVAAVVDPNPERLAAVKQQFNLDNTVILTTQWHELKHLPGLQAVVIATPAITHYSLIADALRWGYHVLAEKPLTLDPTECQELCQLAEQLNLILMVDHTYLFHPVVERGQTVVQAGKLGDLRYGYASRTHLGPVRQDVDALWDLAIHDIAIFNNWLGQTPVKVQATGTVWLQRGMGEMGRQGDGETRRWGDKEMGRQGDGEKELSPRPSPLSPLSPCPPVPPSSPSSPSSPSFPNQGLADLVWVTLTYPDGFQAYIHLCWLNPDKQRRIVVVGSLGSLIFDEMSTEAPLTLLHGEFAVKQNQFIPVNQSREVLEVETSESLQRVCSNFVNCILENTPSMISSGWVGTELVQILTALTESLKENGKSVLIDKFVSR</sequence>
<feature type="domain" description="Gfo/Idh/MocA-like oxidoreductase N-terminal" evidence="3">
    <location>
        <begin position="2"/>
        <end position="124"/>
    </location>
</feature>
<keyword evidence="6" id="KW-1185">Reference proteome</keyword>
<dbReference type="InterPro" id="IPR051450">
    <property type="entry name" value="Gfo/Idh/MocA_Oxidoreductases"/>
</dbReference>
<name>A0A846HLW2_9CYAN</name>
<feature type="domain" description="Gfo/Idh/MocA-like oxidoreductase C-terminal" evidence="4">
    <location>
        <begin position="166"/>
        <end position="390"/>
    </location>
</feature>
<gene>
    <name evidence="5" type="ORF">PI95_031705</name>
</gene>
<dbReference type="Proteomes" id="UP000031549">
    <property type="component" value="Unassembled WGS sequence"/>
</dbReference>
<evidence type="ECO:0000259" key="3">
    <source>
        <dbReference type="Pfam" id="PF01408"/>
    </source>
</evidence>
<dbReference type="SUPFAM" id="SSF55347">
    <property type="entry name" value="Glyceraldehyde-3-phosphate dehydrogenase-like, C-terminal domain"/>
    <property type="match status" value="1"/>
</dbReference>
<dbReference type="GO" id="GO:0000166">
    <property type="term" value="F:nucleotide binding"/>
    <property type="evidence" value="ECO:0007669"/>
    <property type="project" value="InterPro"/>
</dbReference>
<proteinExistence type="inferred from homology"/>
<feature type="compositionally biased region" description="Basic and acidic residues" evidence="2">
    <location>
        <begin position="206"/>
        <end position="231"/>
    </location>
</feature>
<dbReference type="InterPro" id="IPR000683">
    <property type="entry name" value="Gfo/Idh/MocA-like_OxRdtase_N"/>
</dbReference>